<dbReference type="GO" id="GO:0003964">
    <property type="term" value="F:RNA-directed DNA polymerase activity"/>
    <property type="evidence" value="ECO:0007669"/>
    <property type="project" value="UniProtKB-KW"/>
</dbReference>
<proteinExistence type="predicted"/>
<evidence type="ECO:0000313" key="2">
    <source>
        <dbReference type="EMBL" id="OWY93431.1"/>
    </source>
</evidence>
<dbReference type="PANTHER" id="PTHR37984:SF5">
    <property type="entry name" value="PROTEIN NYNRIN-LIKE"/>
    <property type="match status" value="1"/>
</dbReference>
<accession>A0A225UKH6</accession>
<feature type="domain" description="Integrase zinc-binding" evidence="1">
    <location>
        <begin position="151"/>
        <end position="208"/>
    </location>
</feature>
<dbReference type="EMBL" id="NBNE01016110">
    <property type="protein sequence ID" value="OWY93431.1"/>
    <property type="molecule type" value="Genomic_DNA"/>
</dbReference>
<sequence>RDGNQSADKLASAALQREEGEIVTAEEERQDLITLNRLHEILQPKSTRSVTRVNAVTRSAVSRSSPPAAMDESVVQRIRSQRIKQAQDEEKWIADLKAYLNGDLNGLSKEDAKTCSKIAATYEVDEDGLLFYCPKTLTRDEDRDDVVRLVVPESLQQDFLHHYHTSLEGGHQGVGRTYRRIRTRFHWRNLYRSVQRYVGECTDCETGKGKPTDQGRSPGNVQGTYPFQVISMDHIPSLPKSFKGNTELLIWADLFTGYVIAKAGSSRGAQAVANVSSGGSVQVKQSGTIENQDSWQISSARLIGL</sequence>
<name>A0A225UKH6_9STRA</name>
<dbReference type="InterPro" id="IPR041588">
    <property type="entry name" value="Integrase_H2C2"/>
</dbReference>
<dbReference type="InterPro" id="IPR050951">
    <property type="entry name" value="Retrovirus_Pol_polyprotein"/>
</dbReference>
<protein>
    <submittedName>
        <fullName evidence="2">Reverse transcriptase</fullName>
    </submittedName>
</protein>
<keyword evidence="2" id="KW-0695">RNA-directed DNA polymerase</keyword>
<dbReference type="Proteomes" id="UP000198211">
    <property type="component" value="Unassembled WGS sequence"/>
</dbReference>
<comment type="caution">
    <text evidence="2">The sequence shown here is derived from an EMBL/GenBank/DDBJ whole genome shotgun (WGS) entry which is preliminary data.</text>
</comment>
<dbReference type="Gene3D" id="1.10.340.70">
    <property type="match status" value="1"/>
</dbReference>
<dbReference type="STRING" id="4795.A0A225UKH6"/>
<dbReference type="OrthoDB" id="113767at2759"/>
<dbReference type="FunFam" id="1.10.340.70:FF:000001">
    <property type="entry name" value="Retrovirus-related Pol polyprotein from transposon gypsy-like Protein"/>
    <property type="match status" value="1"/>
</dbReference>
<keyword evidence="2" id="KW-0548">Nucleotidyltransferase</keyword>
<reference evidence="3" key="1">
    <citation type="submission" date="2017-03" db="EMBL/GenBank/DDBJ databases">
        <title>Phytopthora megakarya and P. palmivora, two closely related causual agents of cacao black pod achieved similar genome size and gene model numbers by different mechanisms.</title>
        <authorList>
            <person name="Ali S."/>
            <person name="Shao J."/>
            <person name="Larry D.J."/>
            <person name="Kronmiller B."/>
            <person name="Shen D."/>
            <person name="Strem M.D."/>
            <person name="Melnick R.L."/>
            <person name="Guiltinan M.J."/>
            <person name="Tyler B.M."/>
            <person name="Meinhardt L.W."/>
            <person name="Bailey B.A."/>
        </authorList>
    </citation>
    <scope>NUCLEOTIDE SEQUENCE [LARGE SCALE GENOMIC DNA]</scope>
    <source>
        <strain evidence="3">zdho120</strain>
    </source>
</reference>
<evidence type="ECO:0000313" key="3">
    <source>
        <dbReference type="Proteomes" id="UP000198211"/>
    </source>
</evidence>
<dbReference type="AlphaFoldDB" id="A0A225UKH6"/>
<dbReference type="Pfam" id="PF17921">
    <property type="entry name" value="Integrase_H2C2"/>
    <property type="match status" value="1"/>
</dbReference>
<keyword evidence="2" id="KW-0808">Transferase</keyword>
<organism evidence="2 3">
    <name type="scientific">Phytophthora megakarya</name>
    <dbReference type="NCBI Taxonomy" id="4795"/>
    <lineage>
        <taxon>Eukaryota</taxon>
        <taxon>Sar</taxon>
        <taxon>Stramenopiles</taxon>
        <taxon>Oomycota</taxon>
        <taxon>Peronosporomycetes</taxon>
        <taxon>Peronosporales</taxon>
        <taxon>Peronosporaceae</taxon>
        <taxon>Phytophthora</taxon>
    </lineage>
</organism>
<evidence type="ECO:0000259" key="1">
    <source>
        <dbReference type="Pfam" id="PF17921"/>
    </source>
</evidence>
<keyword evidence="3" id="KW-1185">Reference proteome</keyword>
<dbReference type="PANTHER" id="PTHR37984">
    <property type="entry name" value="PROTEIN CBG26694"/>
    <property type="match status" value="1"/>
</dbReference>
<gene>
    <name evidence="2" type="ORF">PHMEG_00037182</name>
</gene>
<feature type="non-terminal residue" evidence="2">
    <location>
        <position position="1"/>
    </location>
</feature>